<name>A0A8H6YQM6_9AGAR</name>
<evidence type="ECO:0000256" key="2">
    <source>
        <dbReference type="ARBA" id="ARBA00022857"/>
    </source>
</evidence>
<dbReference type="Gene3D" id="3.20.20.100">
    <property type="entry name" value="NADP-dependent oxidoreductase domain"/>
    <property type="match status" value="1"/>
</dbReference>
<dbReference type="PANTHER" id="PTHR43827">
    <property type="entry name" value="2,5-DIKETO-D-GLUCONIC ACID REDUCTASE"/>
    <property type="match status" value="1"/>
</dbReference>
<evidence type="ECO:0000259" key="7">
    <source>
        <dbReference type="Pfam" id="PF00248"/>
    </source>
</evidence>
<keyword evidence="2" id="KW-0521">NADP</keyword>
<dbReference type="EMBL" id="JACAZI010000004">
    <property type="protein sequence ID" value="KAF7362165.1"/>
    <property type="molecule type" value="Genomic_DNA"/>
</dbReference>
<keyword evidence="9" id="KW-1185">Reference proteome</keyword>
<evidence type="ECO:0000256" key="3">
    <source>
        <dbReference type="ARBA" id="ARBA00023002"/>
    </source>
</evidence>
<dbReference type="PIRSF" id="PIRSF000097">
    <property type="entry name" value="AKR"/>
    <property type="match status" value="1"/>
</dbReference>
<dbReference type="PRINTS" id="PR00069">
    <property type="entry name" value="ALDKETRDTASE"/>
</dbReference>
<dbReference type="InterPro" id="IPR036812">
    <property type="entry name" value="NAD(P)_OxRdtase_dom_sf"/>
</dbReference>
<dbReference type="SUPFAM" id="SSF51430">
    <property type="entry name" value="NAD(P)-linked oxidoreductase"/>
    <property type="match status" value="1"/>
</dbReference>
<reference evidence="8" key="1">
    <citation type="submission" date="2020-05" db="EMBL/GenBank/DDBJ databases">
        <title>Mycena genomes resolve the evolution of fungal bioluminescence.</title>
        <authorList>
            <person name="Tsai I.J."/>
        </authorList>
    </citation>
    <scope>NUCLEOTIDE SEQUENCE</scope>
    <source>
        <strain evidence="8">CCC161011</strain>
    </source>
</reference>
<evidence type="ECO:0000256" key="5">
    <source>
        <dbReference type="PIRSR" id="PIRSR000097-2"/>
    </source>
</evidence>
<feature type="site" description="Lowers pKa of active site Tyr" evidence="6">
    <location>
        <position position="81"/>
    </location>
</feature>
<evidence type="ECO:0000256" key="6">
    <source>
        <dbReference type="PIRSR" id="PIRSR000097-3"/>
    </source>
</evidence>
<dbReference type="GO" id="GO:0016616">
    <property type="term" value="F:oxidoreductase activity, acting on the CH-OH group of donors, NAD or NADP as acceptor"/>
    <property type="evidence" value="ECO:0007669"/>
    <property type="project" value="UniProtKB-ARBA"/>
</dbReference>
<dbReference type="Pfam" id="PF00248">
    <property type="entry name" value="Aldo_ket_red"/>
    <property type="match status" value="1"/>
</dbReference>
<dbReference type="AlphaFoldDB" id="A0A8H6YQM6"/>
<gene>
    <name evidence="8" type="ORF">MVEN_00562600</name>
</gene>
<keyword evidence="3" id="KW-0560">Oxidoreductase</keyword>
<evidence type="ECO:0000313" key="8">
    <source>
        <dbReference type="EMBL" id="KAF7362165.1"/>
    </source>
</evidence>
<feature type="domain" description="NADP-dependent oxidoreductase" evidence="7">
    <location>
        <begin position="20"/>
        <end position="281"/>
    </location>
</feature>
<comment type="similarity">
    <text evidence="1">Belongs to the aldo/keto reductase family.</text>
</comment>
<protein>
    <submittedName>
        <fullName evidence="8">Aldo-keto reductase</fullName>
    </submittedName>
</protein>
<dbReference type="Proteomes" id="UP000620124">
    <property type="component" value="Unassembled WGS sequence"/>
</dbReference>
<dbReference type="InterPro" id="IPR020471">
    <property type="entry name" value="AKR"/>
</dbReference>
<dbReference type="PROSITE" id="PS00798">
    <property type="entry name" value="ALDOKETO_REDUCTASE_1"/>
    <property type="match status" value="1"/>
</dbReference>
<dbReference type="InterPro" id="IPR018170">
    <property type="entry name" value="Aldo/ket_reductase_CS"/>
</dbReference>
<organism evidence="8 9">
    <name type="scientific">Mycena venus</name>
    <dbReference type="NCBI Taxonomy" id="2733690"/>
    <lineage>
        <taxon>Eukaryota</taxon>
        <taxon>Fungi</taxon>
        <taxon>Dikarya</taxon>
        <taxon>Basidiomycota</taxon>
        <taxon>Agaricomycotina</taxon>
        <taxon>Agaricomycetes</taxon>
        <taxon>Agaricomycetidae</taxon>
        <taxon>Agaricales</taxon>
        <taxon>Marasmiineae</taxon>
        <taxon>Mycenaceae</taxon>
        <taxon>Mycena</taxon>
    </lineage>
</organism>
<dbReference type="FunFam" id="3.20.20.100:FF:000002">
    <property type="entry name" value="2,5-diketo-D-gluconic acid reductase A"/>
    <property type="match status" value="1"/>
</dbReference>
<dbReference type="InterPro" id="IPR023210">
    <property type="entry name" value="NADP_OxRdtase_dom"/>
</dbReference>
<dbReference type="PROSITE" id="PS00062">
    <property type="entry name" value="ALDOKETO_REDUCTASE_2"/>
    <property type="match status" value="1"/>
</dbReference>
<dbReference type="PANTHER" id="PTHR43827:SF3">
    <property type="entry name" value="NADP-DEPENDENT OXIDOREDUCTASE DOMAIN-CONTAINING PROTEIN"/>
    <property type="match status" value="1"/>
</dbReference>
<comment type="caution">
    <text evidence="8">The sequence shown here is derived from an EMBL/GenBank/DDBJ whole genome shotgun (WGS) entry which is preliminary data.</text>
</comment>
<evidence type="ECO:0000313" key="9">
    <source>
        <dbReference type="Proteomes" id="UP000620124"/>
    </source>
</evidence>
<sequence>MAAEIPSFKLNDGSTIPSVGLGCYMGGGAFTEKQVYDMCQKAIKAGYRHFDTATGYGNEQQVGDAIRASGLPRSEFYITTKLANGDHHRVREAFEESFKRLNVEYIDLYLLHWPQASMGDVDFSQINAPNMALRPDEHPTFVETWMEIEKLLETGKVKSIGVSNFSIKTLEELLSQCSVVPATNQVELHPCLPQDDLKAYCEAKGILMTAYSPLGRSKTFFAEQSLIRDLAVKYKATPAQIILSWGVQRGTVVVPKSENESRMLANITLMKLSEEDMHEIGRLHSQPGMHRSLVEFHADDGSVYGWRYEWLGWNMTKGGIVPL</sequence>
<proteinExistence type="inferred from homology"/>
<evidence type="ECO:0000256" key="4">
    <source>
        <dbReference type="PIRSR" id="PIRSR000097-1"/>
    </source>
</evidence>
<dbReference type="OrthoDB" id="5945798at2759"/>
<accession>A0A8H6YQM6</accession>
<dbReference type="CDD" id="cd19071">
    <property type="entry name" value="AKR_AKR1-5-like"/>
    <property type="match status" value="1"/>
</dbReference>
<feature type="active site" description="Proton donor" evidence="4">
    <location>
        <position position="56"/>
    </location>
</feature>
<evidence type="ECO:0000256" key="1">
    <source>
        <dbReference type="ARBA" id="ARBA00007905"/>
    </source>
</evidence>
<feature type="binding site" evidence="5">
    <location>
        <position position="112"/>
    </location>
    <ligand>
        <name>substrate</name>
    </ligand>
</feature>